<feature type="non-terminal residue" evidence="3">
    <location>
        <position position="99"/>
    </location>
</feature>
<name>W4K0W7_HETIT</name>
<dbReference type="GeneID" id="20669278"/>
<protein>
    <recommendedName>
        <fullName evidence="2">RNase H type-1 domain-containing protein</fullName>
    </recommendedName>
</protein>
<dbReference type="AlphaFoldDB" id="W4K0W7"/>
<dbReference type="EMBL" id="KI925460">
    <property type="protein sequence ID" value="ETW79473.1"/>
    <property type="molecule type" value="Genomic_DNA"/>
</dbReference>
<evidence type="ECO:0000256" key="1">
    <source>
        <dbReference type="SAM" id="MobiDB-lite"/>
    </source>
</evidence>
<dbReference type="InterPro" id="IPR012337">
    <property type="entry name" value="RNaseH-like_sf"/>
</dbReference>
<dbReference type="OrthoDB" id="3265515at2759"/>
<dbReference type="Proteomes" id="UP000030671">
    <property type="component" value="Unassembled WGS sequence"/>
</dbReference>
<gene>
    <name evidence="3" type="ORF">HETIRDRAFT_28187</name>
</gene>
<dbReference type="Gene3D" id="3.30.420.10">
    <property type="entry name" value="Ribonuclease H-like superfamily/Ribonuclease H"/>
    <property type="match status" value="1"/>
</dbReference>
<dbReference type="KEGG" id="hir:HETIRDRAFT_28187"/>
<feature type="domain" description="RNase H type-1" evidence="2">
    <location>
        <begin position="1"/>
        <end position="31"/>
    </location>
</feature>
<dbReference type="InterPro" id="IPR036397">
    <property type="entry name" value="RNaseH_sf"/>
</dbReference>
<feature type="non-terminal residue" evidence="3">
    <location>
        <position position="1"/>
    </location>
</feature>
<keyword evidence="4" id="KW-1185">Reference proteome</keyword>
<dbReference type="GO" id="GO:0003676">
    <property type="term" value="F:nucleic acid binding"/>
    <property type="evidence" value="ECO:0007669"/>
    <property type="project" value="InterPro"/>
</dbReference>
<dbReference type="RefSeq" id="XP_009547903.1">
    <property type="nucleotide sequence ID" value="XM_009549608.1"/>
</dbReference>
<evidence type="ECO:0000313" key="3">
    <source>
        <dbReference type="EMBL" id="ETW79473.1"/>
    </source>
</evidence>
<dbReference type="STRING" id="747525.W4K0W7"/>
<sequence>GRGRLTLRWVPGHVDIVGNERSDEEAKAAARGLTSMDTVLPKAIRGQLPFSRSAARQRFNDGLKKRWKKLMEQSPRWQKLQRIDPTAPSNRFRKITSSL</sequence>
<dbReference type="SUPFAM" id="SSF53098">
    <property type="entry name" value="Ribonuclease H-like"/>
    <property type="match status" value="1"/>
</dbReference>
<dbReference type="InParanoid" id="W4K0W7"/>
<evidence type="ECO:0000313" key="4">
    <source>
        <dbReference type="Proteomes" id="UP000030671"/>
    </source>
</evidence>
<dbReference type="InterPro" id="IPR002156">
    <property type="entry name" value="RNaseH_domain"/>
</dbReference>
<organism evidence="3 4">
    <name type="scientific">Heterobasidion irregulare (strain TC 32-1)</name>
    <dbReference type="NCBI Taxonomy" id="747525"/>
    <lineage>
        <taxon>Eukaryota</taxon>
        <taxon>Fungi</taxon>
        <taxon>Dikarya</taxon>
        <taxon>Basidiomycota</taxon>
        <taxon>Agaricomycotina</taxon>
        <taxon>Agaricomycetes</taxon>
        <taxon>Russulales</taxon>
        <taxon>Bondarzewiaceae</taxon>
        <taxon>Heterobasidion</taxon>
        <taxon>Heterobasidion annosum species complex</taxon>
    </lineage>
</organism>
<dbReference type="PROSITE" id="PS50879">
    <property type="entry name" value="RNASE_H_1"/>
    <property type="match status" value="1"/>
</dbReference>
<dbReference type="HOGENOM" id="CLU_164205_0_0_1"/>
<proteinExistence type="predicted"/>
<accession>W4K0W7</accession>
<dbReference type="GO" id="GO:0004523">
    <property type="term" value="F:RNA-DNA hybrid ribonuclease activity"/>
    <property type="evidence" value="ECO:0007669"/>
    <property type="project" value="InterPro"/>
</dbReference>
<reference evidence="3 4" key="1">
    <citation type="journal article" date="2012" name="New Phytol.">
        <title>Insight into trade-off between wood decay and parasitism from the genome of a fungal forest pathogen.</title>
        <authorList>
            <person name="Olson A."/>
            <person name="Aerts A."/>
            <person name="Asiegbu F."/>
            <person name="Belbahri L."/>
            <person name="Bouzid O."/>
            <person name="Broberg A."/>
            <person name="Canback B."/>
            <person name="Coutinho P.M."/>
            <person name="Cullen D."/>
            <person name="Dalman K."/>
            <person name="Deflorio G."/>
            <person name="van Diepen L.T."/>
            <person name="Dunand C."/>
            <person name="Duplessis S."/>
            <person name="Durling M."/>
            <person name="Gonthier P."/>
            <person name="Grimwood J."/>
            <person name="Fossdal C.G."/>
            <person name="Hansson D."/>
            <person name="Henrissat B."/>
            <person name="Hietala A."/>
            <person name="Himmelstrand K."/>
            <person name="Hoffmeister D."/>
            <person name="Hogberg N."/>
            <person name="James T.Y."/>
            <person name="Karlsson M."/>
            <person name="Kohler A."/>
            <person name="Kues U."/>
            <person name="Lee Y.H."/>
            <person name="Lin Y.C."/>
            <person name="Lind M."/>
            <person name="Lindquist E."/>
            <person name="Lombard V."/>
            <person name="Lucas S."/>
            <person name="Lunden K."/>
            <person name="Morin E."/>
            <person name="Murat C."/>
            <person name="Park J."/>
            <person name="Raffaello T."/>
            <person name="Rouze P."/>
            <person name="Salamov A."/>
            <person name="Schmutz J."/>
            <person name="Solheim H."/>
            <person name="Stahlberg J."/>
            <person name="Velez H."/>
            <person name="de Vries R.P."/>
            <person name="Wiebenga A."/>
            <person name="Woodward S."/>
            <person name="Yakovlev I."/>
            <person name="Garbelotto M."/>
            <person name="Martin F."/>
            <person name="Grigoriev I.V."/>
            <person name="Stenlid J."/>
        </authorList>
    </citation>
    <scope>NUCLEOTIDE SEQUENCE [LARGE SCALE GENOMIC DNA]</scope>
    <source>
        <strain evidence="3 4">TC 32-1</strain>
    </source>
</reference>
<feature type="region of interest" description="Disordered" evidence="1">
    <location>
        <begin position="74"/>
        <end position="99"/>
    </location>
</feature>
<evidence type="ECO:0000259" key="2">
    <source>
        <dbReference type="PROSITE" id="PS50879"/>
    </source>
</evidence>